<reference evidence="1 2" key="1">
    <citation type="submission" date="2017-10" db="EMBL/GenBank/DDBJ databases">
        <title>Comparative genomics in systemic dimorphic fungi from Ajellomycetaceae.</title>
        <authorList>
            <person name="Munoz J.F."/>
            <person name="Mcewen J.G."/>
            <person name="Clay O.K."/>
            <person name="Cuomo C.A."/>
        </authorList>
    </citation>
    <scope>NUCLEOTIDE SEQUENCE [LARGE SCALE GENOMIC DNA]</scope>
    <source>
        <strain evidence="1 2">UAMH4076</strain>
    </source>
</reference>
<dbReference type="Proteomes" id="UP000226031">
    <property type="component" value="Unassembled WGS sequence"/>
</dbReference>
<gene>
    <name evidence="1" type="ORF">GX50_07526</name>
</gene>
<name>A0A2B7Z9M5_9EURO</name>
<proteinExistence type="predicted"/>
<protein>
    <submittedName>
        <fullName evidence="1">Uncharacterized protein</fullName>
    </submittedName>
</protein>
<dbReference type="AlphaFoldDB" id="A0A2B7Z9M5"/>
<dbReference type="EMBL" id="PDND01000217">
    <property type="protein sequence ID" value="PGH29712.1"/>
    <property type="molecule type" value="Genomic_DNA"/>
</dbReference>
<sequence>MASFSFSLPAAIGESVAHHRHQTSLEQVLDFSASSLTMAKLAQADDIFKQLTANPHRAANPTRKSLWSV</sequence>
<dbReference type="STRING" id="73230.A0A2B7Z9M5"/>
<accession>A0A2B7Z9M5</accession>
<evidence type="ECO:0000313" key="2">
    <source>
        <dbReference type="Proteomes" id="UP000226031"/>
    </source>
</evidence>
<comment type="caution">
    <text evidence="1">The sequence shown here is derived from an EMBL/GenBank/DDBJ whole genome shotgun (WGS) entry which is preliminary data.</text>
</comment>
<keyword evidence="2" id="KW-1185">Reference proteome</keyword>
<organism evidence="1 2">
    <name type="scientific">[Emmonsia] crescens</name>
    <dbReference type="NCBI Taxonomy" id="73230"/>
    <lineage>
        <taxon>Eukaryota</taxon>
        <taxon>Fungi</taxon>
        <taxon>Dikarya</taxon>
        <taxon>Ascomycota</taxon>
        <taxon>Pezizomycotina</taxon>
        <taxon>Eurotiomycetes</taxon>
        <taxon>Eurotiomycetidae</taxon>
        <taxon>Onygenales</taxon>
        <taxon>Ajellomycetaceae</taxon>
        <taxon>Emergomyces</taxon>
    </lineage>
</organism>
<evidence type="ECO:0000313" key="1">
    <source>
        <dbReference type="EMBL" id="PGH29712.1"/>
    </source>
</evidence>